<dbReference type="InterPro" id="IPR014729">
    <property type="entry name" value="Rossmann-like_a/b/a_fold"/>
</dbReference>
<evidence type="ECO:0000256" key="1">
    <source>
        <dbReference type="ARBA" id="ARBA00008791"/>
    </source>
</evidence>
<dbReference type="InterPro" id="IPR006015">
    <property type="entry name" value="Universal_stress_UspA"/>
</dbReference>
<comment type="caution">
    <text evidence="4">The sequence shown here is derived from an EMBL/GenBank/DDBJ whole genome shotgun (WGS) entry which is preliminary data.</text>
</comment>
<dbReference type="AlphaFoldDB" id="A0A401G0Y9"/>
<dbReference type="GO" id="GO:0005737">
    <property type="term" value="C:cytoplasm"/>
    <property type="evidence" value="ECO:0007669"/>
    <property type="project" value="UniProtKB-SubCell"/>
</dbReference>
<dbReference type="SUPFAM" id="SSF52402">
    <property type="entry name" value="Adenine nucleotide alpha hydrolases-like"/>
    <property type="match status" value="1"/>
</dbReference>
<dbReference type="InterPro" id="IPR006016">
    <property type="entry name" value="UspA"/>
</dbReference>
<comment type="subcellular location">
    <subcellularLocation>
        <location evidence="2">Cytoplasm</location>
    </subcellularLocation>
</comment>
<reference evidence="5" key="2">
    <citation type="submission" date="2019-01" db="EMBL/GenBank/DDBJ databases">
        <title>Genome sequence of Desulfonema ishimotonii strain Tokyo 01.</title>
        <authorList>
            <person name="Fukui M."/>
        </authorList>
    </citation>
    <scope>NUCLEOTIDE SEQUENCE [LARGE SCALE GENOMIC DNA]</scope>
    <source>
        <strain evidence="5">Tokyo 01</strain>
    </source>
</reference>
<dbReference type="PANTHER" id="PTHR46268:SF22">
    <property type="entry name" value="SENSOR PROTEIN KDPD-RELATED"/>
    <property type="match status" value="1"/>
</dbReference>
<feature type="domain" description="UspA" evidence="3">
    <location>
        <begin position="4"/>
        <end position="144"/>
    </location>
</feature>
<proteinExistence type="inferred from homology"/>
<dbReference type="PIRSF" id="PIRSF006276">
    <property type="entry name" value="UspA"/>
    <property type="match status" value="1"/>
</dbReference>
<dbReference type="CDD" id="cd00293">
    <property type="entry name" value="USP-like"/>
    <property type="match status" value="1"/>
</dbReference>
<evidence type="ECO:0000313" key="4">
    <source>
        <dbReference type="EMBL" id="GBC62843.1"/>
    </source>
</evidence>
<gene>
    <name evidence="4" type="ORF">DENIS_3827</name>
</gene>
<evidence type="ECO:0000256" key="2">
    <source>
        <dbReference type="PIRNR" id="PIRNR006276"/>
    </source>
</evidence>
<sequence>MKEFKKILFPLDLSATSPRLVPYVLTMKEKFDAELHLLFVARDFADLKSIYVPHPSIHKFEDEVVAGGKKKLEEFREDYFETVKDVTLAVLPGDPSQKILEYIRSEGIDCVVIGTHGRRGLEKVFFGSVAERVIGRAEVPVLVVNPYHAA</sequence>
<keyword evidence="2" id="KW-0963">Cytoplasm</keyword>
<dbReference type="Gene3D" id="3.40.50.620">
    <property type="entry name" value="HUPs"/>
    <property type="match status" value="1"/>
</dbReference>
<evidence type="ECO:0000259" key="3">
    <source>
        <dbReference type="Pfam" id="PF00582"/>
    </source>
</evidence>
<protein>
    <recommendedName>
        <fullName evidence="2">Universal stress protein</fullName>
    </recommendedName>
</protein>
<comment type="similarity">
    <text evidence="1 2">Belongs to the universal stress protein A family.</text>
</comment>
<dbReference type="Proteomes" id="UP000288096">
    <property type="component" value="Unassembled WGS sequence"/>
</dbReference>
<evidence type="ECO:0000313" key="5">
    <source>
        <dbReference type="Proteomes" id="UP000288096"/>
    </source>
</evidence>
<organism evidence="4 5">
    <name type="scientific">Desulfonema ishimotonii</name>
    <dbReference type="NCBI Taxonomy" id="45657"/>
    <lineage>
        <taxon>Bacteria</taxon>
        <taxon>Pseudomonadati</taxon>
        <taxon>Thermodesulfobacteriota</taxon>
        <taxon>Desulfobacteria</taxon>
        <taxon>Desulfobacterales</taxon>
        <taxon>Desulfococcaceae</taxon>
        <taxon>Desulfonema</taxon>
    </lineage>
</organism>
<accession>A0A401G0Y9</accession>
<keyword evidence="5" id="KW-1185">Reference proteome</keyword>
<reference evidence="5" key="1">
    <citation type="submission" date="2017-11" db="EMBL/GenBank/DDBJ databases">
        <authorList>
            <person name="Watanabe M."/>
            <person name="Kojima H."/>
        </authorList>
    </citation>
    <scope>NUCLEOTIDE SEQUENCE [LARGE SCALE GENOMIC DNA]</scope>
    <source>
        <strain evidence="5">Tokyo 01</strain>
    </source>
</reference>
<dbReference type="Pfam" id="PF00582">
    <property type="entry name" value="Usp"/>
    <property type="match status" value="1"/>
</dbReference>
<dbReference type="PANTHER" id="PTHR46268">
    <property type="entry name" value="STRESS RESPONSE PROTEIN NHAX"/>
    <property type="match status" value="1"/>
</dbReference>
<dbReference type="PRINTS" id="PR01438">
    <property type="entry name" value="UNVRSLSTRESS"/>
</dbReference>
<dbReference type="EMBL" id="BEXT01000001">
    <property type="protein sequence ID" value="GBC62843.1"/>
    <property type="molecule type" value="Genomic_DNA"/>
</dbReference>
<name>A0A401G0Y9_9BACT</name>